<name>S8CK82_9LAMI</name>
<gene>
    <name evidence="1" type="ORF">M569_07182</name>
</gene>
<evidence type="ECO:0000313" key="2">
    <source>
        <dbReference type="Proteomes" id="UP000015453"/>
    </source>
</evidence>
<dbReference type="AlphaFoldDB" id="S8CK82"/>
<proteinExistence type="predicted"/>
<dbReference type="Proteomes" id="UP000015453">
    <property type="component" value="Unassembled WGS sequence"/>
</dbReference>
<sequence length="75" mass="8538">MTANEKATRLREDKERLEGEISDVVSFFQGLTRNDRVSAVDLYTVLPCFIDDSEESDCEMDLQELEATKEAYISA</sequence>
<keyword evidence="2" id="KW-1185">Reference proteome</keyword>
<evidence type="ECO:0000313" key="1">
    <source>
        <dbReference type="EMBL" id="EPS67594.1"/>
    </source>
</evidence>
<dbReference type="OrthoDB" id="1915670at2759"/>
<organism evidence="1 2">
    <name type="scientific">Genlisea aurea</name>
    <dbReference type="NCBI Taxonomy" id="192259"/>
    <lineage>
        <taxon>Eukaryota</taxon>
        <taxon>Viridiplantae</taxon>
        <taxon>Streptophyta</taxon>
        <taxon>Embryophyta</taxon>
        <taxon>Tracheophyta</taxon>
        <taxon>Spermatophyta</taxon>
        <taxon>Magnoliopsida</taxon>
        <taxon>eudicotyledons</taxon>
        <taxon>Gunneridae</taxon>
        <taxon>Pentapetalae</taxon>
        <taxon>asterids</taxon>
        <taxon>lamiids</taxon>
        <taxon>Lamiales</taxon>
        <taxon>Lentibulariaceae</taxon>
        <taxon>Genlisea</taxon>
    </lineage>
</organism>
<protein>
    <submittedName>
        <fullName evidence="1">Uncharacterized protein</fullName>
    </submittedName>
</protein>
<comment type="caution">
    <text evidence="1">The sequence shown here is derived from an EMBL/GenBank/DDBJ whole genome shotgun (WGS) entry which is preliminary data.</text>
</comment>
<reference evidence="1 2" key="1">
    <citation type="journal article" date="2013" name="BMC Genomics">
        <title>The miniature genome of a carnivorous plant Genlisea aurea contains a low number of genes and short non-coding sequences.</title>
        <authorList>
            <person name="Leushkin E.V."/>
            <person name="Sutormin R.A."/>
            <person name="Nabieva E.R."/>
            <person name="Penin A.A."/>
            <person name="Kondrashov A.S."/>
            <person name="Logacheva M.D."/>
        </authorList>
    </citation>
    <scope>NUCLEOTIDE SEQUENCE [LARGE SCALE GENOMIC DNA]</scope>
</reference>
<feature type="non-terminal residue" evidence="1">
    <location>
        <position position="75"/>
    </location>
</feature>
<accession>S8CK82</accession>
<dbReference type="EMBL" id="AUSU01003032">
    <property type="protein sequence ID" value="EPS67594.1"/>
    <property type="molecule type" value="Genomic_DNA"/>
</dbReference>